<dbReference type="InterPro" id="IPR019853">
    <property type="entry name" value="GldB-like"/>
</dbReference>
<dbReference type="NCBIfam" id="TIGR03514">
    <property type="entry name" value="GldB_lipo"/>
    <property type="match status" value="1"/>
</dbReference>
<dbReference type="PROSITE" id="PS51257">
    <property type="entry name" value="PROKAR_LIPOPROTEIN"/>
    <property type="match status" value="1"/>
</dbReference>
<protein>
    <submittedName>
        <fullName evidence="1">Gliding motility protein GldB</fullName>
    </submittedName>
</protein>
<accession>A0A074LIN2</accession>
<keyword evidence="2" id="KW-1185">Reference proteome</keyword>
<proteinExistence type="predicted"/>
<dbReference type="STRING" id="1048983.EL17_12035"/>
<gene>
    <name evidence="1" type="ORF">EL17_12035</name>
</gene>
<evidence type="ECO:0000313" key="2">
    <source>
        <dbReference type="Proteomes" id="UP000027821"/>
    </source>
</evidence>
<dbReference type="Pfam" id="PF25594">
    <property type="entry name" value="GldB_lipo"/>
    <property type="match status" value="1"/>
</dbReference>
<dbReference type="EMBL" id="JMIH01000021">
    <property type="protein sequence ID" value="KEO73622.1"/>
    <property type="molecule type" value="Genomic_DNA"/>
</dbReference>
<dbReference type="AlphaFoldDB" id="A0A074LIN2"/>
<dbReference type="eggNOG" id="COG5504">
    <property type="taxonomic scope" value="Bacteria"/>
</dbReference>
<sequence>MIKQAFNFSFLILLISCSSPTVTCELSEDILRVPVDMDIVRMDRMFFDITSEDQLETLLEAHPEFVQDYLQADLYHSRHDFYASMMGITQDTLMQELNKAVQFNFQDFDAVEQELENAFKYIRYHFPDYSVPKIYTFVSGFSNDFYIDDNIIVIGLDYFLPQNHPFQPDDLPQYITKRYQREYLVPTLVTAISSKFNHTDMRDNTLLAEMVFYGKAYHFTKSILPCTPDSLVIGYSQDDILASYANEKLIWSHFVENELLFETNPFEIRKYTGEAPFTDEISPDAPGRIGRWVGWNIVDDYVASNNISLSELMEERSATRIFRQSGYKPRL</sequence>
<evidence type="ECO:0000313" key="1">
    <source>
        <dbReference type="EMBL" id="KEO73622.1"/>
    </source>
</evidence>
<comment type="caution">
    <text evidence="1">The sequence shown here is derived from an EMBL/GenBank/DDBJ whole genome shotgun (WGS) entry which is preliminary data.</text>
</comment>
<organism evidence="1 2">
    <name type="scientific">Anditalea andensis</name>
    <dbReference type="NCBI Taxonomy" id="1048983"/>
    <lineage>
        <taxon>Bacteria</taxon>
        <taxon>Pseudomonadati</taxon>
        <taxon>Bacteroidota</taxon>
        <taxon>Cytophagia</taxon>
        <taxon>Cytophagales</taxon>
        <taxon>Cytophagaceae</taxon>
        <taxon>Anditalea</taxon>
    </lineage>
</organism>
<reference evidence="1 2" key="1">
    <citation type="submission" date="2014-04" db="EMBL/GenBank/DDBJ databases">
        <title>Characterization and application of a salt tolerant electro-active bacterium.</title>
        <authorList>
            <person name="Yang L."/>
            <person name="Wei S."/>
            <person name="Tay Q.X.M."/>
        </authorList>
    </citation>
    <scope>NUCLEOTIDE SEQUENCE [LARGE SCALE GENOMIC DNA]</scope>
    <source>
        <strain evidence="1 2">LY1</strain>
    </source>
</reference>
<dbReference type="RefSeq" id="WP_035074529.1">
    <property type="nucleotide sequence ID" value="NZ_JMIH01000021.1"/>
</dbReference>
<dbReference type="OrthoDB" id="976022at2"/>
<dbReference type="Proteomes" id="UP000027821">
    <property type="component" value="Unassembled WGS sequence"/>
</dbReference>
<name>A0A074LIN2_9BACT</name>